<evidence type="ECO:0000256" key="17">
    <source>
        <dbReference type="ARBA" id="ARBA00046341"/>
    </source>
</evidence>
<dbReference type="FunFam" id="1.10.10.2670:FF:000001">
    <property type="entry name" value="E3 ubiquitin-protein ligase UBR2 isoform X1"/>
    <property type="match status" value="1"/>
</dbReference>
<dbReference type="Proteomes" id="UP000694568">
    <property type="component" value="Unplaced"/>
</dbReference>
<feature type="compositionally biased region" description="Polar residues" evidence="20">
    <location>
        <begin position="994"/>
        <end position="1003"/>
    </location>
</feature>
<dbReference type="PANTHER" id="PTHR21497">
    <property type="entry name" value="UBIQUITIN LIGASE E3 ALPHA-RELATED"/>
    <property type="match status" value="1"/>
</dbReference>
<keyword evidence="6" id="KW-1017">Isopeptide bond</keyword>
<keyword evidence="9 19" id="KW-0479">Metal-binding</keyword>
<dbReference type="Pfam" id="PF22960">
    <property type="entry name" value="WHD_UBR1"/>
    <property type="match status" value="1"/>
</dbReference>
<dbReference type="UniPathway" id="UPA00143"/>
<dbReference type="InterPro" id="IPR003769">
    <property type="entry name" value="ClpS_core"/>
</dbReference>
<dbReference type="Gene3D" id="1.10.10.2670">
    <property type="entry name" value="E3 ubiquitin-protein ligase"/>
    <property type="match status" value="1"/>
</dbReference>
<evidence type="ECO:0000256" key="15">
    <source>
        <dbReference type="ARBA" id="ARBA00023054"/>
    </source>
</evidence>
<dbReference type="GO" id="GO:0005737">
    <property type="term" value="C:cytoplasm"/>
    <property type="evidence" value="ECO:0007669"/>
    <property type="project" value="TreeGrafter"/>
</dbReference>
<evidence type="ECO:0000256" key="13">
    <source>
        <dbReference type="ARBA" id="ARBA00022843"/>
    </source>
</evidence>
<dbReference type="GO" id="GO:0016567">
    <property type="term" value="P:protein ubiquitination"/>
    <property type="evidence" value="ECO:0007669"/>
    <property type="project" value="UniProtKB-UniRule"/>
</dbReference>
<dbReference type="GO" id="GO:0008270">
    <property type="term" value="F:zinc ion binding"/>
    <property type="evidence" value="ECO:0007669"/>
    <property type="project" value="UniProtKB-UniRule"/>
</dbReference>
<dbReference type="GO" id="GO:0005634">
    <property type="term" value="C:nucleus"/>
    <property type="evidence" value="ECO:0007669"/>
    <property type="project" value="UniProtKB-SubCell"/>
</dbReference>
<dbReference type="EC" id="2.3.2.27" evidence="19"/>
<dbReference type="InterPro" id="IPR014719">
    <property type="entry name" value="Ribosomal_bL12_C/ClpS-like"/>
</dbReference>
<gene>
    <name evidence="22" type="primary">ubr2</name>
</gene>
<dbReference type="InterPro" id="IPR055194">
    <property type="entry name" value="UBR1-like_WH"/>
</dbReference>
<dbReference type="InterPro" id="IPR042065">
    <property type="entry name" value="E3_ELL-like"/>
</dbReference>
<reference evidence="22" key="2">
    <citation type="submission" date="2025-09" db="UniProtKB">
        <authorList>
            <consortium name="Ensembl"/>
        </authorList>
    </citation>
    <scope>IDENTIFICATION</scope>
</reference>
<dbReference type="GO" id="GO:0005694">
    <property type="term" value="C:chromosome"/>
    <property type="evidence" value="ECO:0007669"/>
    <property type="project" value="UniProtKB-SubCell"/>
</dbReference>
<dbReference type="PANTHER" id="PTHR21497:SF28">
    <property type="entry name" value="E3 UBIQUITIN-PROTEIN LIGASE UBR2"/>
    <property type="match status" value="1"/>
</dbReference>
<dbReference type="Gene3D" id="3.30.1390.10">
    <property type="match status" value="1"/>
</dbReference>
<dbReference type="SUPFAM" id="SSF54736">
    <property type="entry name" value="ClpS-like"/>
    <property type="match status" value="1"/>
</dbReference>
<comment type="catalytic activity">
    <reaction evidence="1 19">
        <text>S-ubiquitinyl-[E2 ubiquitin-conjugating enzyme]-L-cysteine + [acceptor protein]-L-lysine = [E2 ubiquitin-conjugating enzyme]-L-cysteine + N(6)-ubiquitinyl-[acceptor protein]-L-lysine.</text>
        <dbReference type="EC" id="2.3.2.27"/>
    </reaction>
</comment>
<evidence type="ECO:0000256" key="6">
    <source>
        <dbReference type="ARBA" id="ARBA00022499"/>
    </source>
</evidence>
<evidence type="ECO:0000256" key="2">
    <source>
        <dbReference type="ARBA" id="ARBA00004123"/>
    </source>
</evidence>
<dbReference type="InterPro" id="IPR044046">
    <property type="entry name" value="E3_ligase_UBR-like_C"/>
</dbReference>
<dbReference type="GO" id="GO:0061630">
    <property type="term" value="F:ubiquitin protein ligase activity"/>
    <property type="evidence" value="ECO:0007669"/>
    <property type="project" value="UniProtKB-UniRule"/>
</dbReference>
<keyword evidence="14" id="KW-0007">Acetylation</keyword>
<accession>A0A8D0D7A9</accession>
<evidence type="ECO:0000256" key="11">
    <source>
        <dbReference type="ARBA" id="ARBA00022786"/>
    </source>
</evidence>
<evidence type="ECO:0000256" key="4">
    <source>
        <dbReference type="ARBA" id="ARBA00004906"/>
    </source>
</evidence>
<feature type="region of interest" description="Disordered" evidence="20">
    <location>
        <begin position="994"/>
        <end position="1019"/>
    </location>
</feature>
<keyword evidence="11 19" id="KW-0833">Ubl conjugation pathway</keyword>
<dbReference type="Ensembl" id="ENSSLUT00000045452.1">
    <property type="protein sequence ID" value="ENSSLUP00000044060.1"/>
    <property type="gene ID" value="ENSSLUG00000015250.1"/>
</dbReference>
<evidence type="ECO:0000256" key="3">
    <source>
        <dbReference type="ARBA" id="ARBA00004286"/>
    </source>
</evidence>
<evidence type="ECO:0000256" key="7">
    <source>
        <dbReference type="ARBA" id="ARBA00022553"/>
    </source>
</evidence>
<dbReference type="FunFam" id="3.30.1390.10:FF:000003">
    <property type="entry name" value="E3 ubiquitin-protein ligase UBR2 isoform X1"/>
    <property type="match status" value="1"/>
</dbReference>
<comment type="function">
    <text evidence="19">Ubiquitin ligase protein which is a component of the N-end rule pathway. Recognizes and binds to proteins bearing specific N-terminal residues that are destabilizing according to the N-end rule, leading to their ubiquitination and subsequent degradation.</text>
</comment>
<evidence type="ECO:0000256" key="10">
    <source>
        <dbReference type="ARBA" id="ARBA00022771"/>
    </source>
</evidence>
<comment type="similarity">
    <text evidence="17 19">Belongs to the E3 ubiquitin-protein ligase UBR1-like family.</text>
</comment>
<reference evidence="22" key="1">
    <citation type="submission" date="2025-08" db="UniProtKB">
        <authorList>
            <consortium name="Ensembl"/>
        </authorList>
    </citation>
    <scope>IDENTIFICATION</scope>
</reference>
<feature type="zinc finger region" description="UBR-type" evidence="18">
    <location>
        <begin position="81"/>
        <end position="152"/>
    </location>
</feature>
<comment type="subcellular location">
    <subcellularLocation>
        <location evidence="3">Chromosome</location>
    </subcellularLocation>
    <subcellularLocation>
        <location evidence="2">Nucleus</location>
    </subcellularLocation>
</comment>
<keyword evidence="13" id="KW-0832">Ubl conjugation</keyword>
<keyword evidence="15" id="KW-0175">Coiled coil</keyword>
<feature type="compositionally biased region" description="Basic and acidic residues" evidence="20">
    <location>
        <begin position="1006"/>
        <end position="1019"/>
    </location>
</feature>
<evidence type="ECO:0000256" key="9">
    <source>
        <dbReference type="ARBA" id="ARBA00022723"/>
    </source>
</evidence>
<dbReference type="GO" id="GO:0000151">
    <property type="term" value="C:ubiquitin ligase complex"/>
    <property type="evidence" value="ECO:0007669"/>
    <property type="project" value="TreeGrafter"/>
</dbReference>
<feature type="domain" description="UBR-type" evidence="21">
    <location>
        <begin position="81"/>
        <end position="152"/>
    </location>
</feature>
<evidence type="ECO:0000313" key="22">
    <source>
        <dbReference type="Ensembl" id="ENSSLUP00000044060.1"/>
    </source>
</evidence>
<keyword evidence="7" id="KW-0597">Phosphoprotein</keyword>
<feature type="region of interest" description="Disordered" evidence="20">
    <location>
        <begin position="836"/>
        <end position="864"/>
    </location>
</feature>
<dbReference type="SMART" id="SM00396">
    <property type="entry name" value="ZnF_UBR1"/>
    <property type="match status" value="1"/>
</dbReference>
<proteinExistence type="inferred from homology"/>
<dbReference type="FunFam" id="2.10.110.30:FF:000001">
    <property type="entry name" value="E3 ubiquitin-protein ligase UBR2 isoform 1"/>
    <property type="match status" value="1"/>
</dbReference>
<dbReference type="CDD" id="cd19679">
    <property type="entry name" value="UBR-box_UBR2"/>
    <property type="match status" value="1"/>
</dbReference>
<evidence type="ECO:0000256" key="14">
    <source>
        <dbReference type="ARBA" id="ARBA00022990"/>
    </source>
</evidence>
<keyword evidence="12 19" id="KW-0862">Zinc</keyword>
<evidence type="ECO:0000256" key="18">
    <source>
        <dbReference type="PROSITE-ProRule" id="PRU00508"/>
    </source>
</evidence>
<dbReference type="InterPro" id="IPR003126">
    <property type="entry name" value="Znf_UBR"/>
</dbReference>
<dbReference type="GO" id="GO:0071596">
    <property type="term" value="P:ubiquitin-dependent protein catabolic process via the N-end rule pathway"/>
    <property type="evidence" value="ECO:0007669"/>
    <property type="project" value="UniProtKB-UniRule"/>
</dbReference>
<evidence type="ECO:0000256" key="19">
    <source>
        <dbReference type="RuleBase" id="RU366018"/>
    </source>
</evidence>
<dbReference type="GeneTree" id="ENSGT00950000183075"/>
<evidence type="ECO:0000256" key="12">
    <source>
        <dbReference type="ARBA" id="ARBA00022833"/>
    </source>
</evidence>
<keyword evidence="23" id="KW-1185">Reference proteome</keyword>
<keyword evidence="5" id="KW-0158">Chromosome</keyword>
<dbReference type="Pfam" id="PF02207">
    <property type="entry name" value="zf-UBR"/>
    <property type="match status" value="1"/>
</dbReference>
<keyword evidence="16" id="KW-0539">Nucleus</keyword>
<dbReference type="Gene3D" id="2.10.110.30">
    <property type="match status" value="1"/>
</dbReference>
<sequence length="1657" mass="187111">TRTHLPRWLAAADLQQEIYHHLAAYVPRILCVGPSGGSSREEQREELACQLLLLAPLEWLLLGAEPAAGLAALQENNTPSPLCGHVFKVGEPTYSCRECAADPTCVLCMQCFLGSVHKEHRYRMTTSGGGGFCDCGDAEAWKKGPYCHKHTPTSSSRDSEEDPVALLPADMVSRSSSIFSVLLRYAVAMLTWEQEDQLPAGLEPPDRGDSYYCMLFNDEVHTYEQVIYTLQKAVNCSQKEAVSFATTVDRDGRKSVRYGDFQFCDQAKSVIVRNTSRQSKPLRVHVMHSSVVAHQCFALKALSWLGQIIQYSDGLRRILCQVGLQKEEGEYSSLVDKLMLNDSKMWKGARNIYHQLLMNSLLMDLKYKKIFAIQFAKNYRRLQTDFMEDDHERVVSVTSLSVQLFTVPTMARMLMVEEDLMTTIIRTFVDHLRHRDLQGRFQFDRYTAQQAFKFGRVQSLIGDLKYVLISRPSEWSDQLRVKFLEGLDAFLELLKCMQGMDPVVRQVGQHIEMEPEWEAAFTMQMKLTHIISMIQEWCSSDERVLIEAYRKCLSALSVCHSGLPDGEQPISLSLAGHCVETFRYQVSQDKVSIHLPVCRLLAGLHVLLSRTDVANRFPEQLPLGELSPPLLIELPLRCLVLCAQVHAGMWRRNGFSLINQIYYYHNVKCRVEMFDKDIIMLQAGASMMDPNHFLMIVLSRFELFHIFSSADCRKRYSEANKDVIQQNNTLIEEMLHLIIMVVGERYVSGVGQVEAFDEVRREIIHQLSIRPMAHSELVKALPENGNKETGLERVIDTVASFKSPGVTGRGLYELRPEWNRHFNLYFHHYSRADQSKAEEAQRKLRRQNGENTGKHTPVPLPPPPPPPLCPLFGSLVNLLQCDVLLAVEGAVLQWAVEPSGGGWTESMLQRVLHLVGVALLEEQQQLENSSGDDDVTFNYTCKITRPGEAPSTSGSVLALLESLQNAPHLEVHKDMITWILKLVANIKTMRERTPSTSSITVCQGQRPEETVRDKDKAERKRKAEMARLRREKIMAQMSEMQKHFINENKELFQQSLEELEASTSAAADSRLISHAGFTADGRPSAERRQLVTCILCQEEQEVRGHGRAMVLAAFVQRSTVLSKNRRRNLPDPEHHDPVFMHPDLSLGIYTASCGHIMHATCWQRYFEAVQLKEQRRQQRLRGHTSYDVENGEFLCPLCECLSNTVIPLLPHTHSPHHRYTHTHTHTHTLPSPQPAVPEGFRVDFTPPNPFSSSVSEMITTFSMATYKVGLKLNPNETDPRVPVLSWSTCAFTIQSIERLLMDEEKPLFGSLPCRQVRVCFSLQVYSVMSYGSVHSLDQSGRRAVDSAHLHLLHLVTVAHLVQILLTSTTEEVCMDHDGGESEEEELTCQLYNTLRKHLGSVLPEVTSGWQLFRCVKAGVLPFLRAAALFFHYLNSTAPPADLLVSGPGQWEALLSFLSLPSNLLQLYHGQHTLLEWCCHPGVRQTLQGGGVLVKFPRESNRLIELPEDYSVLINQASSFTCPRSGGDKSRAPTLCLVCGCMLCSQSYCCQTELDGEDVGACTAHTSTCGAGLGLFLRVRESQVLFVAGKTKGCFYPPPYLDDYGETDQGLKRGNPLHLCAERYRKIQRLWRQHGIAEVIGHAQEANQTLVAIDWQHL</sequence>
<dbReference type="InterPro" id="IPR039164">
    <property type="entry name" value="UBR1-like"/>
</dbReference>
<evidence type="ECO:0000256" key="20">
    <source>
        <dbReference type="SAM" id="MobiDB-lite"/>
    </source>
</evidence>
<evidence type="ECO:0000256" key="1">
    <source>
        <dbReference type="ARBA" id="ARBA00000900"/>
    </source>
</evidence>
<keyword evidence="8 19" id="KW-0808">Transferase</keyword>
<evidence type="ECO:0000256" key="5">
    <source>
        <dbReference type="ARBA" id="ARBA00022454"/>
    </source>
</evidence>
<name>A0A8D0D7A9_SANLU</name>
<evidence type="ECO:0000256" key="8">
    <source>
        <dbReference type="ARBA" id="ARBA00022679"/>
    </source>
</evidence>
<dbReference type="InterPro" id="IPR047508">
    <property type="entry name" value="UBR-box_UBR2"/>
</dbReference>
<keyword evidence="10 19" id="KW-0863">Zinc-finger</keyword>
<dbReference type="Pfam" id="PF18995">
    <property type="entry name" value="PRT6_C"/>
    <property type="match status" value="1"/>
</dbReference>
<organism evidence="22 23">
    <name type="scientific">Sander lucioperca</name>
    <name type="common">Pike-perch</name>
    <name type="synonym">Perca lucioperca</name>
    <dbReference type="NCBI Taxonomy" id="283035"/>
    <lineage>
        <taxon>Eukaryota</taxon>
        <taxon>Metazoa</taxon>
        <taxon>Chordata</taxon>
        <taxon>Craniata</taxon>
        <taxon>Vertebrata</taxon>
        <taxon>Euteleostomi</taxon>
        <taxon>Actinopterygii</taxon>
        <taxon>Neopterygii</taxon>
        <taxon>Teleostei</taxon>
        <taxon>Neoteleostei</taxon>
        <taxon>Acanthomorphata</taxon>
        <taxon>Eupercaria</taxon>
        <taxon>Perciformes</taxon>
        <taxon>Percoidei</taxon>
        <taxon>Percidae</taxon>
        <taxon>Luciopercinae</taxon>
        <taxon>Sander</taxon>
    </lineage>
</organism>
<dbReference type="InterPro" id="IPR036390">
    <property type="entry name" value="WH_DNA-bd_sf"/>
</dbReference>
<dbReference type="Pfam" id="PF02617">
    <property type="entry name" value="ClpS"/>
    <property type="match status" value="1"/>
</dbReference>
<evidence type="ECO:0000256" key="16">
    <source>
        <dbReference type="ARBA" id="ARBA00023242"/>
    </source>
</evidence>
<comment type="pathway">
    <text evidence="4 19">Protein modification; protein ubiquitination.</text>
</comment>
<dbReference type="PROSITE" id="PS51157">
    <property type="entry name" value="ZF_UBR"/>
    <property type="match status" value="1"/>
</dbReference>
<protein>
    <recommendedName>
        <fullName evidence="19">E3 ubiquitin-protein ligase</fullName>
        <ecNumber evidence="19">2.3.2.27</ecNumber>
    </recommendedName>
</protein>
<evidence type="ECO:0000313" key="23">
    <source>
        <dbReference type="Proteomes" id="UP000694568"/>
    </source>
</evidence>
<evidence type="ECO:0000259" key="21">
    <source>
        <dbReference type="PROSITE" id="PS51157"/>
    </source>
</evidence>
<dbReference type="SUPFAM" id="SSF46785">
    <property type="entry name" value="Winged helix' DNA-binding domain"/>
    <property type="match status" value="1"/>
</dbReference>